<gene>
    <name evidence="10" type="ORF">N4G40_04530</name>
</gene>
<evidence type="ECO:0000313" key="11">
    <source>
        <dbReference type="Proteomes" id="UP001288620"/>
    </source>
</evidence>
<keyword evidence="5" id="KW-0997">Cell inner membrane</keyword>
<keyword evidence="6" id="KW-0812">Transmembrane</keyword>
<keyword evidence="11" id="KW-1185">Reference proteome</keyword>
<keyword evidence="3" id="KW-0813">Transport</keyword>
<keyword evidence="9" id="KW-0472">Membrane</keyword>
<evidence type="ECO:0000256" key="8">
    <source>
        <dbReference type="ARBA" id="ARBA00022989"/>
    </source>
</evidence>
<evidence type="ECO:0000256" key="4">
    <source>
        <dbReference type="ARBA" id="ARBA00022475"/>
    </source>
</evidence>
<evidence type="ECO:0000256" key="1">
    <source>
        <dbReference type="ARBA" id="ARBA00004377"/>
    </source>
</evidence>
<dbReference type="InterPro" id="IPR023229">
    <property type="entry name" value="T2SS_M_periplasmic_sf"/>
</dbReference>
<reference evidence="11" key="1">
    <citation type="submission" date="2023-07" db="EMBL/GenBank/DDBJ databases">
        <title>Structural and functional analysis of rice phyllospheric bacteria for their antimicrobial properties and defense elicitation against blast disease.</title>
        <authorList>
            <person name="Sahu K.P."/>
            <person name="Asharani P."/>
            <person name="Kumar M."/>
            <person name="Reddy B."/>
            <person name="Kumar A."/>
        </authorList>
    </citation>
    <scope>NUCLEOTIDE SEQUENCE [LARGE SCALE GENOMIC DNA]</scope>
    <source>
        <strain evidence="11">OsEp_Plm_30P10</strain>
    </source>
</reference>
<dbReference type="Proteomes" id="UP001288620">
    <property type="component" value="Unassembled WGS sequence"/>
</dbReference>
<evidence type="ECO:0000256" key="7">
    <source>
        <dbReference type="ARBA" id="ARBA00022927"/>
    </source>
</evidence>
<evidence type="ECO:0000256" key="5">
    <source>
        <dbReference type="ARBA" id="ARBA00022519"/>
    </source>
</evidence>
<evidence type="ECO:0000256" key="3">
    <source>
        <dbReference type="ARBA" id="ARBA00022448"/>
    </source>
</evidence>
<accession>A0ABU5LC78</accession>
<protein>
    <submittedName>
        <fullName evidence="10">Type II secretion system protein M</fullName>
    </submittedName>
</protein>
<dbReference type="InterPro" id="IPR007690">
    <property type="entry name" value="T2SS_GspM"/>
</dbReference>
<keyword evidence="8" id="KW-1133">Transmembrane helix</keyword>
<evidence type="ECO:0000313" key="10">
    <source>
        <dbReference type="EMBL" id="MDZ7277549.1"/>
    </source>
</evidence>
<evidence type="ECO:0000256" key="6">
    <source>
        <dbReference type="ARBA" id="ARBA00022692"/>
    </source>
</evidence>
<dbReference type="EMBL" id="JAOBTT010000001">
    <property type="protein sequence ID" value="MDZ7277549.1"/>
    <property type="molecule type" value="Genomic_DNA"/>
</dbReference>
<evidence type="ECO:0000256" key="2">
    <source>
        <dbReference type="ARBA" id="ARBA00010637"/>
    </source>
</evidence>
<name>A0ABU5LC78_9GAMM</name>
<evidence type="ECO:0000256" key="9">
    <source>
        <dbReference type="ARBA" id="ARBA00023136"/>
    </source>
</evidence>
<dbReference type="Pfam" id="PF04612">
    <property type="entry name" value="T2SSM"/>
    <property type="match status" value="1"/>
</dbReference>
<dbReference type="RefSeq" id="WP_322541645.1">
    <property type="nucleotide sequence ID" value="NZ_JAOBTT010000001.1"/>
</dbReference>
<comment type="caution">
    <text evidence="10">The sequence shown here is derived from an EMBL/GenBank/DDBJ whole genome shotgun (WGS) entry which is preliminary data.</text>
</comment>
<dbReference type="SUPFAM" id="SSF103054">
    <property type="entry name" value="General secretion pathway protein M, EpsM"/>
    <property type="match status" value="1"/>
</dbReference>
<comment type="subcellular location">
    <subcellularLocation>
        <location evidence="1">Cell inner membrane</location>
        <topology evidence="1">Single-pass membrane protein</topology>
    </subcellularLocation>
</comment>
<keyword evidence="4" id="KW-1003">Cell membrane</keyword>
<proteinExistence type="inferred from homology"/>
<organism evidence="10 11">
    <name type="scientific">Pantoea eucrina</name>
    <dbReference type="NCBI Taxonomy" id="472693"/>
    <lineage>
        <taxon>Bacteria</taxon>
        <taxon>Pseudomonadati</taxon>
        <taxon>Pseudomonadota</taxon>
        <taxon>Gammaproteobacteria</taxon>
        <taxon>Enterobacterales</taxon>
        <taxon>Erwiniaceae</taxon>
        <taxon>Pantoea</taxon>
    </lineage>
</organism>
<keyword evidence="7" id="KW-0653">Protein transport</keyword>
<sequence length="154" mass="18236">MKRFLHWWQKQEKQQRYRLQAAAALIALLLFASLYQYSVRWRDDARQTLLIEQRALQQMPNLEQALSQLRITPQEAINGCASPHACAQAHRLSIKLKEEHGVTVLIEPARISFNDLVAWLYELERRFQLYATQLKITQHSSYILLEQMELRYAK</sequence>
<comment type="similarity">
    <text evidence="2">Belongs to the GSP M family.</text>
</comment>